<dbReference type="Gene3D" id="3.20.20.100">
    <property type="entry name" value="NADP-dependent oxidoreductase domain"/>
    <property type="match status" value="1"/>
</dbReference>
<dbReference type="AlphaFoldDB" id="K1VBW9"/>
<dbReference type="Proteomes" id="UP000006757">
    <property type="component" value="Unassembled WGS sequence"/>
</dbReference>
<dbReference type="CDD" id="cd06154">
    <property type="entry name" value="YjgF_YER057c_UK114_like_6"/>
    <property type="match status" value="1"/>
</dbReference>
<dbReference type="Pfam" id="PF01042">
    <property type="entry name" value="Ribonuc_L-PSP"/>
    <property type="match status" value="1"/>
</dbReference>
<evidence type="ECO:0000259" key="1">
    <source>
        <dbReference type="Pfam" id="PF00248"/>
    </source>
</evidence>
<dbReference type="OrthoDB" id="686384at2759"/>
<dbReference type="InterPro" id="IPR006175">
    <property type="entry name" value="YjgF/YER057c/UK114"/>
</dbReference>
<dbReference type="SUPFAM" id="SSF51430">
    <property type="entry name" value="NAD(P)-linked oxidoreductase"/>
    <property type="match status" value="1"/>
</dbReference>
<reference evidence="2 3" key="1">
    <citation type="journal article" date="2012" name="Eukaryot. Cell">
        <title>Genome sequence of the Trichosporon asahii environmental strain CBS 8904.</title>
        <authorList>
            <person name="Yang R.Y."/>
            <person name="Li H.T."/>
            <person name="Zhu H."/>
            <person name="Zhou G.P."/>
            <person name="Wang M."/>
            <person name="Wang L."/>
        </authorList>
    </citation>
    <scope>NUCLEOTIDE SEQUENCE [LARGE SCALE GENOMIC DNA]</scope>
    <source>
        <strain evidence="2 3">CBS 8904</strain>
    </source>
</reference>
<dbReference type="InParanoid" id="K1VBW9"/>
<dbReference type="STRING" id="1220162.K1VBW9"/>
<dbReference type="PANTHER" id="PTHR43147:SF2">
    <property type="entry name" value="NADP-DEPENDENT OXIDOREDUCTASE DOMAIN-CONTAINING PROTEIN"/>
    <property type="match status" value="1"/>
</dbReference>
<dbReference type="InterPro" id="IPR023210">
    <property type="entry name" value="NADP_OxRdtase_dom"/>
</dbReference>
<dbReference type="InterPro" id="IPR036812">
    <property type="entry name" value="NAD(P)_OxRdtase_dom_sf"/>
</dbReference>
<dbReference type="Pfam" id="PF00248">
    <property type="entry name" value="Aldo_ket_red"/>
    <property type="match status" value="1"/>
</dbReference>
<evidence type="ECO:0000313" key="3">
    <source>
        <dbReference type="Proteomes" id="UP000006757"/>
    </source>
</evidence>
<comment type="caution">
    <text evidence="2">The sequence shown here is derived from an EMBL/GenBank/DDBJ whole genome shotgun (WGS) entry which is preliminary data.</text>
</comment>
<dbReference type="EMBL" id="AMBO01000314">
    <property type="protein sequence ID" value="EKD01500.1"/>
    <property type="molecule type" value="Genomic_DNA"/>
</dbReference>
<dbReference type="eggNOG" id="KOG1575">
    <property type="taxonomic scope" value="Eukaryota"/>
</dbReference>
<gene>
    <name evidence="2" type="ORF">A1Q2_04202</name>
</gene>
<dbReference type="OMA" id="EPIAGYC"/>
<dbReference type="InterPro" id="IPR035959">
    <property type="entry name" value="RutC-like_sf"/>
</dbReference>
<dbReference type="Gene3D" id="3.30.1330.40">
    <property type="entry name" value="RutC-like"/>
    <property type="match status" value="1"/>
</dbReference>
<name>K1VBW9_TRIAC</name>
<dbReference type="PANTHER" id="PTHR43147">
    <property type="entry name" value="PROTEIN TAS"/>
    <property type="match status" value="1"/>
</dbReference>
<keyword evidence="3" id="KW-1185">Reference proteome</keyword>
<organism evidence="2 3">
    <name type="scientific">Trichosporon asahii var. asahii (strain CBS 8904)</name>
    <name type="common">Yeast</name>
    <dbReference type="NCBI Taxonomy" id="1220162"/>
    <lineage>
        <taxon>Eukaryota</taxon>
        <taxon>Fungi</taxon>
        <taxon>Dikarya</taxon>
        <taxon>Basidiomycota</taxon>
        <taxon>Agaricomycotina</taxon>
        <taxon>Tremellomycetes</taxon>
        <taxon>Trichosporonales</taxon>
        <taxon>Trichosporonaceae</taxon>
        <taxon>Trichosporon</taxon>
    </lineage>
</organism>
<evidence type="ECO:0000313" key="2">
    <source>
        <dbReference type="EMBL" id="EKD01500.1"/>
    </source>
</evidence>
<sequence>MPNNEIETTTIGDGANALTVPRLLTGLWQLAGVEADDGKLKELASGLQPYVNSGLAAFDMADRPGRMQGGHRPGVQAYEHQVHRPHAVPYLALRRHRLHNLYELTKMQKEGRIKNLGLTNVNLAHLRLLHSTGFKLVTNQLSMSVLDRRAELGGMAEWCAKNGVKLLAYGTLLGGFLSEGWVGKPEPSAKELGTMSLQKYKRFIDVAVGGWDAFQKVLAACAEVAKKHNVAIPAVATRYVLQQQAVGCVIVGSRLDNSVAQKYIDRNKAVFSFELDDADMRTIREAQKALKPIPNDCGDEYRVPPFLTASGDLGDHLDPAAEREQLATVERIANAGGRVQVSGGSKYEPIAGYCRAVRVGKKISVSGTTTLSHPSGTGVIGGKSTGDQATFILDIISGAVRALGGSMADVVRTRVMLTDVKNWEPVCKVHAAAFKPFDVRPSNTMVGGIDLIGDGLLVEIEADAELGGQKTDVLNI</sequence>
<protein>
    <recommendedName>
        <fullName evidence="1">NADP-dependent oxidoreductase domain-containing protein</fullName>
    </recommendedName>
</protein>
<dbReference type="SUPFAM" id="SSF55298">
    <property type="entry name" value="YjgF-like"/>
    <property type="match status" value="1"/>
</dbReference>
<accession>K1VBW9</accession>
<feature type="domain" description="NADP-dependent oxidoreductase" evidence="1">
    <location>
        <begin position="101"/>
        <end position="286"/>
    </location>
</feature>
<proteinExistence type="predicted"/>
<dbReference type="HOGENOM" id="CLU_023205_4_0_1"/>